<feature type="region of interest" description="Disordered" evidence="8">
    <location>
        <begin position="70"/>
        <end position="111"/>
    </location>
</feature>
<dbReference type="PANTHER" id="PTHR16515:SF49">
    <property type="entry name" value="GASTRULA ZINC FINGER PROTEIN XLCGF49.1-LIKE-RELATED"/>
    <property type="match status" value="1"/>
</dbReference>
<keyword evidence="3" id="KW-0677">Repeat</keyword>
<feature type="domain" description="C2H2-type" evidence="9">
    <location>
        <begin position="446"/>
        <end position="473"/>
    </location>
</feature>
<dbReference type="InterPro" id="IPR036236">
    <property type="entry name" value="Znf_C2H2_sf"/>
</dbReference>
<keyword evidence="4 7" id="KW-0863">Zinc-finger</keyword>
<dbReference type="InterPro" id="IPR050331">
    <property type="entry name" value="Zinc_finger"/>
</dbReference>
<comment type="caution">
    <text evidence="10">The sequence shown here is derived from an EMBL/GenBank/DDBJ whole genome shotgun (WGS) entry which is preliminary data.</text>
</comment>
<dbReference type="Gene3D" id="3.30.160.60">
    <property type="entry name" value="Classic Zinc Finger"/>
    <property type="match status" value="4"/>
</dbReference>
<dbReference type="InterPro" id="IPR013087">
    <property type="entry name" value="Znf_C2H2_type"/>
</dbReference>
<evidence type="ECO:0000256" key="5">
    <source>
        <dbReference type="ARBA" id="ARBA00022833"/>
    </source>
</evidence>
<dbReference type="PANTHER" id="PTHR16515">
    <property type="entry name" value="PR DOMAIN ZINC FINGER PROTEIN"/>
    <property type="match status" value="1"/>
</dbReference>
<evidence type="ECO:0000256" key="8">
    <source>
        <dbReference type="SAM" id="MobiDB-lite"/>
    </source>
</evidence>
<feature type="region of interest" description="Disordered" evidence="8">
    <location>
        <begin position="42"/>
        <end position="61"/>
    </location>
</feature>
<dbReference type="PROSITE" id="PS50157">
    <property type="entry name" value="ZINC_FINGER_C2H2_2"/>
    <property type="match status" value="4"/>
</dbReference>
<dbReference type="AlphaFoldDB" id="A0AAD3MCW8"/>
<evidence type="ECO:0000259" key="9">
    <source>
        <dbReference type="PROSITE" id="PS50157"/>
    </source>
</evidence>
<sequence>MMADCVGFQAQIASIIEILANSAVAEICKLVDDGYAALRSQMEQEREKSEKENDALRQKLRDMDVKMRSYERKMRRRSQREEITAVHFRPPEGTDDHQPLVPPLPATSEDKSFHHISKHGEPKVLPLVKQEKVEGDDCNLDLKVEVNIRAECGLSTALETSEETPPSDVLDTSVSNLASSTIHPSSSPTDTTMDLTCRPRAKRKATKPLGSSVTVSSGGVPVHEATHRELGGSLTDGALKPEIQTDDAIEEELHPSQLSAPVASDEPSPDRLNSLGLDLAWMQERVSHLGAAYAVAQLGLGNTETGHPSASFPSQGGGDSLDGPPTMLFTGGAHEMAAFAASFDMAAAAAAAAVVAAPPPPPPPPAAPSVTTTSQRRSYRSSSAAAKDPVVCAVCGRVFPSAAALELHQRVHTGERPYTCPHCGKGFAQPNNLRVHLLIHTGERRYRCTLCGKSFISSSHLKRHRTVHTQEKPYSCSRCGQSFSQMCSVRRHRQQSQCGL</sequence>
<protein>
    <recommendedName>
        <fullName evidence="9">C2H2-type domain-containing protein</fullName>
    </recommendedName>
</protein>
<gene>
    <name evidence="10" type="ORF">AKAME5_000521500</name>
</gene>
<evidence type="ECO:0000313" key="10">
    <source>
        <dbReference type="EMBL" id="GLD52287.1"/>
    </source>
</evidence>
<evidence type="ECO:0000256" key="3">
    <source>
        <dbReference type="ARBA" id="ARBA00022737"/>
    </source>
</evidence>
<evidence type="ECO:0000256" key="6">
    <source>
        <dbReference type="ARBA" id="ARBA00023242"/>
    </source>
</evidence>
<evidence type="ECO:0000256" key="2">
    <source>
        <dbReference type="ARBA" id="ARBA00022723"/>
    </source>
</evidence>
<feature type="compositionally biased region" description="Low complexity" evidence="8">
    <location>
        <begin position="368"/>
        <end position="382"/>
    </location>
</feature>
<dbReference type="PROSITE" id="PS00028">
    <property type="entry name" value="ZINC_FINGER_C2H2_1"/>
    <property type="match status" value="3"/>
</dbReference>
<dbReference type="GO" id="GO:0008270">
    <property type="term" value="F:zinc ion binding"/>
    <property type="evidence" value="ECO:0007669"/>
    <property type="project" value="UniProtKB-KW"/>
</dbReference>
<feature type="compositionally biased region" description="Basic and acidic residues" evidence="8">
    <location>
        <begin position="79"/>
        <end position="98"/>
    </location>
</feature>
<name>A0AAD3MCW8_LATJO</name>
<dbReference type="EMBL" id="BRZM01000013">
    <property type="protein sequence ID" value="GLD52287.1"/>
    <property type="molecule type" value="Genomic_DNA"/>
</dbReference>
<keyword evidence="2" id="KW-0479">Metal-binding</keyword>
<feature type="domain" description="C2H2-type" evidence="9">
    <location>
        <begin position="418"/>
        <end position="445"/>
    </location>
</feature>
<keyword evidence="11" id="KW-1185">Reference proteome</keyword>
<evidence type="ECO:0000256" key="1">
    <source>
        <dbReference type="ARBA" id="ARBA00004123"/>
    </source>
</evidence>
<dbReference type="SUPFAM" id="SSF57667">
    <property type="entry name" value="beta-beta-alpha zinc fingers"/>
    <property type="match status" value="2"/>
</dbReference>
<evidence type="ECO:0000313" key="11">
    <source>
        <dbReference type="Proteomes" id="UP001279410"/>
    </source>
</evidence>
<evidence type="ECO:0000256" key="4">
    <source>
        <dbReference type="ARBA" id="ARBA00022771"/>
    </source>
</evidence>
<dbReference type="Pfam" id="PF00096">
    <property type="entry name" value="zf-C2H2"/>
    <property type="match status" value="3"/>
</dbReference>
<keyword evidence="6" id="KW-0539">Nucleus</keyword>
<feature type="region of interest" description="Disordered" evidence="8">
    <location>
        <begin position="359"/>
        <end position="382"/>
    </location>
</feature>
<dbReference type="FunFam" id="3.30.160.60:FF:002343">
    <property type="entry name" value="Zinc finger protein 33A"/>
    <property type="match status" value="1"/>
</dbReference>
<dbReference type="Proteomes" id="UP001279410">
    <property type="component" value="Unassembled WGS sequence"/>
</dbReference>
<reference evidence="10" key="1">
    <citation type="submission" date="2022-08" db="EMBL/GenBank/DDBJ databases">
        <title>Genome sequencing of akame (Lates japonicus).</title>
        <authorList>
            <person name="Hashiguchi Y."/>
            <person name="Takahashi H."/>
        </authorList>
    </citation>
    <scope>NUCLEOTIDE SEQUENCE</scope>
    <source>
        <strain evidence="10">Kochi</strain>
    </source>
</reference>
<dbReference type="FunFam" id="3.30.160.60:FF:000688">
    <property type="entry name" value="zinc finger protein 197 isoform X1"/>
    <property type="match status" value="1"/>
</dbReference>
<evidence type="ECO:0000256" key="7">
    <source>
        <dbReference type="PROSITE-ProRule" id="PRU00042"/>
    </source>
</evidence>
<dbReference type="FunFam" id="3.30.160.60:FF:000100">
    <property type="entry name" value="Zinc finger 45-like"/>
    <property type="match status" value="1"/>
</dbReference>
<feature type="region of interest" description="Disordered" evidence="8">
    <location>
        <begin position="200"/>
        <end position="222"/>
    </location>
</feature>
<comment type="subcellular location">
    <subcellularLocation>
        <location evidence="1">Nucleus</location>
    </subcellularLocation>
</comment>
<accession>A0AAD3MCW8</accession>
<feature type="domain" description="C2H2-type" evidence="9">
    <location>
        <begin position="474"/>
        <end position="500"/>
    </location>
</feature>
<dbReference type="GO" id="GO:0005634">
    <property type="term" value="C:nucleus"/>
    <property type="evidence" value="ECO:0007669"/>
    <property type="project" value="UniProtKB-SubCell"/>
</dbReference>
<organism evidence="10 11">
    <name type="scientific">Lates japonicus</name>
    <name type="common">Japanese lates</name>
    <dbReference type="NCBI Taxonomy" id="270547"/>
    <lineage>
        <taxon>Eukaryota</taxon>
        <taxon>Metazoa</taxon>
        <taxon>Chordata</taxon>
        <taxon>Craniata</taxon>
        <taxon>Vertebrata</taxon>
        <taxon>Euteleostomi</taxon>
        <taxon>Actinopterygii</taxon>
        <taxon>Neopterygii</taxon>
        <taxon>Teleostei</taxon>
        <taxon>Neoteleostei</taxon>
        <taxon>Acanthomorphata</taxon>
        <taxon>Carangaria</taxon>
        <taxon>Carangaria incertae sedis</taxon>
        <taxon>Centropomidae</taxon>
        <taxon>Lates</taxon>
    </lineage>
</organism>
<feature type="compositionally biased region" description="Low complexity" evidence="8">
    <location>
        <begin position="210"/>
        <end position="222"/>
    </location>
</feature>
<proteinExistence type="predicted"/>
<feature type="domain" description="C2H2-type" evidence="9">
    <location>
        <begin position="390"/>
        <end position="417"/>
    </location>
</feature>
<dbReference type="SMART" id="SM00355">
    <property type="entry name" value="ZnF_C2H2"/>
    <property type="match status" value="4"/>
</dbReference>
<keyword evidence="5" id="KW-0862">Zinc</keyword>
<dbReference type="GO" id="GO:0010468">
    <property type="term" value="P:regulation of gene expression"/>
    <property type="evidence" value="ECO:0007669"/>
    <property type="project" value="TreeGrafter"/>
</dbReference>